<keyword evidence="3" id="KW-1185">Reference proteome</keyword>
<evidence type="ECO:0000313" key="2">
    <source>
        <dbReference type="EnsemblPlants" id="Zm00001eb383130_P001"/>
    </source>
</evidence>
<protein>
    <submittedName>
        <fullName evidence="2">Uncharacterized protein</fullName>
    </submittedName>
</protein>
<evidence type="ECO:0000256" key="1">
    <source>
        <dbReference type="SAM" id="MobiDB-lite"/>
    </source>
</evidence>
<dbReference type="InParanoid" id="A0A804R0X2"/>
<feature type="compositionally biased region" description="Polar residues" evidence="1">
    <location>
        <begin position="107"/>
        <end position="117"/>
    </location>
</feature>
<dbReference type="EnsemblPlants" id="Zm00001eb383130_T001">
    <property type="protein sequence ID" value="Zm00001eb383130_P001"/>
    <property type="gene ID" value="Zm00001eb383130"/>
</dbReference>
<dbReference type="Proteomes" id="UP000007305">
    <property type="component" value="Chromosome 9"/>
</dbReference>
<dbReference type="AlphaFoldDB" id="A0A804R0X2"/>
<name>A0A804R0X2_MAIZE</name>
<reference evidence="2" key="2">
    <citation type="submission" date="2019-07" db="EMBL/GenBank/DDBJ databases">
        <authorList>
            <person name="Seetharam A."/>
            <person name="Woodhouse M."/>
            <person name="Cannon E."/>
        </authorList>
    </citation>
    <scope>NUCLEOTIDE SEQUENCE [LARGE SCALE GENOMIC DNA]</scope>
    <source>
        <strain evidence="2">cv. B73</strain>
    </source>
</reference>
<sequence length="180" mass="18895">MEACQARAEGHGLAGVGAWGSAARRRPTSQRRVRTQDVQGARLQGLGHGHALGPHIGGKGSRAGARREETNCLAGGRQGYSPGKNLWGGREQPERKRDKGRRGSLTRPPTSATTRASQIFLGDRRGERLSGQDMEGSSPESRGRLGAGLAAAMATARGCSRPDAVRRGPALPCRVHGSGC</sequence>
<feature type="region of interest" description="Disordered" evidence="1">
    <location>
        <begin position="1"/>
        <end position="147"/>
    </location>
</feature>
<reference evidence="3" key="1">
    <citation type="journal article" date="2009" name="Science">
        <title>The B73 maize genome: complexity, diversity, and dynamics.</title>
        <authorList>
            <person name="Schnable P.S."/>
            <person name="Ware D."/>
            <person name="Fulton R.S."/>
            <person name="Stein J.C."/>
            <person name="Wei F."/>
            <person name="Pasternak S."/>
            <person name="Liang C."/>
            <person name="Zhang J."/>
            <person name="Fulton L."/>
            <person name="Graves T.A."/>
            <person name="Minx P."/>
            <person name="Reily A.D."/>
            <person name="Courtney L."/>
            <person name="Kruchowski S.S."/>
            <person name="Tomlinson C."/>
            <person name="Strong C."/>
            <person name="Delehaunty K."/>
            <person name="Fronick C."/>
            <person name="Courtney B."/>
            <person name="Rock S.M."/>
            <person name="Belter E."/>
            <person name="Du F."/>
            <person name="Kim K."/>
            <person name="Abbott R.M."/>
            <person name="Cotton M."/>
            <person name="Levy A."/>
            <person name="Marchetto P."/>
            <person name="Ochoa K."/>
            <person name="Jackson S.M."/>
            <person name="Gillam B."/>
            <person name="Chen W."/>
            <person name="Yan L."/>
            <person name="Higginbotham J."/>
            <person name="Cardenas M."/>
            <person name="Waligorski J."/>
            <person name="Applebaum E."/>
            <person name="Phelps L."/>
            <person name="Falcone J."/>
            <person name="Kanchi K."/>
            <person name="Thane T."/>
            <person name="Scimone A."/>
            <person name="Thane N."/>
            <person name="Henke J."/>
            <person name="Wang T."/>
            <person name="Ruppert J."/>
            <person name="Shah N."/>
            <person name="Rotter K."/>
            <person name="Hodges J."/>
            <person name="Ingenthron E."/>
            <person name="Cordes M."/>
            <person name="Kohlberg S."/>
            <person name="Sgro J."/>
            <person name="Delgado B."/>
            <person name="Mead K."/>
            <person name="Chinwalla A."/>
            <person name="Leonard S."/>
            <person name="Crouse K."/>
            <person name="Collura K."/>
            <person name="Kudrna D."/>
            <person name="Currie J."/>
            <person name="He R."/>
            <person name="Angelova A."/>
            <person name="Rajasekar S."/>
            <person name="Mueller T."/>
            <person name="Lomeli R."/>
            <person name="Scara G."/>
            <person name="Ko A."/>
            <person name="Delaney K."/>
            <person name="Wissotski M."/>
            <person name="Lopez G."/>
            <person name="Campos D."/>
            <person name="Braidotti M."/>
            <person name="Ashley E."/>
            <person name="Golser W."/>
            <person name="Kim H."/>
            <person name="Lee S."/>
            <person name="Lin J."/>
            <person name="Dujmic Z."/>
            <person name="Kim W."/>
            <person name="Talag J."/>
            <person name="Zuccolo A."/>
            <person name="Fan C."/>
            <person name="Sebastian A."/>
            <person name="Kramer M."/>
            <person name="Spiegel L."/>
            <person name="Nascimento L."/>
            <person name="Zutavern T."/>
            <person name="Miller B."/>
            <person name="Ambroise C."/>
            <person name="Muller S."/>
            <person name="Spooner W."/>
            <person name="Narechania A."/>
            <person name="Ren L."/>
            <person name="Wei S."/>
            <person name="Kumari S."/>
            <person name="Faga B."/>
            <person name="Levy M.J."/>
            <person name="McMahan L."/>
            <person name="Van Buren P."/>
            <person name="Vaughn M.W."/>
            <person name="Ying K."/>
            <person name="Yeh C.-T."/>
            <person name="Emrich S.J."/>
            <person name="Jia Y."/>
            <person name="Kalyanaraman A."/>
            <person name="Hsia A.-P."/>
            <person name="Barbazuk W.B."/>
            <person name="Baucom R.S."/>
            <person name="Brutnell T.P."/>
            <person name="Carpita N.C."/>
            <person name="Chaparro C."/>
            <person name="Chia J.-M."/>
            <person name="Deragon J.-M."/>
            <person name="Estill J.C."/>
            <person name="Fu Y."/>
            <person name="Jeddeloh J.A."/>
            <person name="Han Y."/>
            <person name="Lee H."/>
            <person name="Li P."/>
            <person name="Lisch D.R."/>
            <person name="Liu S."/>
            <person name="Liu Z."/>
            <person name="Nagel D.H."/>
            <person name="McCann M.C."/>
            <person name="SanMiguel P."/>
            <person name="Myers A.M."/>
            <person name="Nettleton D."/>
            <person name="Nguyen J."/>
            <person name="Penning B.W."/>
            <person name="Ponnala L."/>
            <person name="Schneider K.L."/>
            <person name="Schwartz D.C."/>
            <person name="Sharma A."/>
            <person name="Soderlund C."/>
            <person name="Springer N.M."/>
            <person name="Sun Q."/>
            <person name="Wang H."/>
            <person name="Waterman M."/>
            <person name="Westerman R."/>
            <person name="Wolfgruber T.K."/>
            <person name="Yang L."/>
            <person name="Yu Y."/>
            <person name="Zhang L."/>
            <person name="Zhou S."/>
            <person name="Zhu Q."/>
            <person name="Bennetzen J.L."/>
            <person name="Dawe R.K."/>
            <person name="Jiang J."/>
            <person name="Jiang N."/>
            <person name="Presting G.G."/>
            <person name="Wessler S.R."/>
            <person name="Aluru S."/>
            <person name="Martienssen R.A."/>
            <person name="Clifton S.W."/>
            <person name="McCombie W.R."/>
            <person name="Wing R.A."/>
            <person name="Wilson R.K."/>
        </authorList>
    </citation>
    <scope>NUCLEOTIDE SEQUENCE [LARGE SCALE GENOMIC DNA]</scope>
    <source>
        <strain evidence="3">cv. B73</strain>
    </source>
</reference>
<accession>A0A804R0X2</accession>
<feature type="compositionally biased region" description="Gly residues" evidence="1">
    <location>
        <begin position="46"/>
        <end position="61"/>
    </location>
</feature>
<reference evidence="2" key="3">
    <citation type="submission" date="2021-05" db="UniProtKB">
        <authorList>
            <consortium name="EnsemblPlants"/>
        </authorList>
    </citation>
    <scope>IDENTIFICATION</scope>
    <source>
        <strain evidence="2">cv. B73</strain>
    </source>
</reference>
<proteinExistence type="predicted"/>
<dbReference type="Gramene" id="Zm00001eb383130_T001">
    <property type="protein sequence ID" value="Zm00001eb383130_P001"/>
    <property type="gene ID" value="Zm00001eb383130"/>
</dbReference>
<evidence type="ECO:0000313" key="3">
    <source>
        <dbReference type="Proteomes" id="UP000007305"/>
    </source>
</evidence>
<organism evidence="2 3">
    <name type="scientific">Zea mays</name>
    <name type="common">Maize</name>
    <dbReference type="NCBI Taxonomy" id="4577"/>
    <lineage>
        <taxon>Eukaryota</taxon>
        <taxon>Viridiplantae</taxon>
        <taxon>Streptophyta</taxon>
        <taxon>Embryophyta</taxon>
        <taxon>Tracheophyta</taxon>
        <taxon>Spermatophyta</taxon>
        <taxon>Magnoliopsida</taxon>
        <taxon>Liliopsida</taxon>
        <taxon>Poales</taxon>
        <taxon>Poaceae</taxon>
        <taxon>PACMAD clade</taxon>
        <taxon>Panicoideae</taxon>
        <taxon>Andropogonodae</taxon>
        <taxon>Andropogoneae</taxon>
        <taxon>Tripsacinae</taxon>
        <taxon>Zea</taxon>
    </lineage>
</organism>
<feature type="compositionally biased region" description="Basic residues" evidence="1">
    <location>
        <begin position="23"/>
        <end position="33"/>
    </location>
</feature>